<evidence type="ECO:0000313" key="4">
    <source>
        <dbReference type="EMBL" id="GAA3944014.1"/>
    </source>
</evidence>
<feature type="region of interest" description="Disordered" evidence="1">
    <location>
        <begin position="73"/>
        <end position="99"/>
    </location>
</feature>
<dbReference type="SMART" id="SM00089">
    <property type="entry name" value="PKD"/>
    <property type="match status" value="2"/>
</dbReference>
<dbReference type="Gene3D" id="2.60.40.10">
    <property type="entry name" value="Immunoglobulins"/>
    <property type="match status" value="2"/>
</dbReference>
<sequence>MNKRFLVLALASAIALCATSCEKLDDMKRHDSSGIVGAQSFITSSGVVYENGLLSFTNQAALDRTVEDLAAASHNPTPPFSLESGVTSSSIGPPQDEGGYDDPIIEDSALVSFERQFPGYVSKRVEIQQQERQLMDQDQWSSTNDPDDFFVDSDVLRTLLNTQLEIKIGTSIFVVVNEHLVLEITNNDWTTLSLYRQGDSSYSSSPNLVYHYDNSVANRPTDCTSEFVSSRASDGLTFSFTPDIGPSTGRVYNWEFGDGIVSSMRAPNHRYDKPGTYVVILRLGGYCANQSTAHTVVTTNTPLNCTTIIPNNAYDFTVTNLGQNFTFELANNYTNRFTYIWDFGDGDVTTYPTANRSHFFYHNYLNGGVYTVRLYIQNNQGCVAERLVQVNVPANECISVFFDRDKEYEDNYLTDKKFKYKLWATNVPFYHRVGVKTKNYEKRKGKWKQAKAPVIYARIYGNVYYPQQGGAECANQTPINDDDRDNNGDTAKTDVALGSSYRLKRQSIRSQHYVEVGGVRYNSRVQLEID</sequence>
<proteinExistence type="predicted"/>
<dbReference type="PROSITE" id="PS50093">
    <property type="entry name" value="PKD"/>
    <property type="match status" value="2"/>
</dbReference>
<reference evidence="5" key="1">
    <citation type="journal article" date="2019" name="Int. J. Syst. Evol. Microbiol.">
        <title>The Global Catalogue of Microorganisms (GCM) 10K type strain sequencing project: providing services to taxonomists for standard genome sequencing and annotation.</title>
        <authorList>
            <consortium name="The Broad Institute Genomics Platform"/>
            <consortium name="The Broad Institute Genome Sequencing Center for Infectious Disease"/>
            <person name="Wu L."/>
            <person name="Ma J."/>
        </authorList>
    </citation>
    <scope>NUCLEOTIDE SEQUENCE [LARGE SCALE GENOMIC DNA]</scope>
    <source>
        <strain evidence="5">JCM 17214</strain>
    </source>
</reference>
<dbReference type="EMBL" id="BAABDH010000085">
    <property type="protein sequence ID" value="GAA3944014.1"/>
    <property type="molecule type" value="Genomic_DNA"/>
</dbReference>
<evidence type="ECO:0000259" key="3">
    <source>
        <dbReference type="PROSITE" id="PS50093"/>
    </source>
</evidence>
<evidence type="ECO:0000256" key="2">
    <source>
        <dbReference type="SAM" id="SignalP"/>
    </source>
</evidence>
<evidence type="ECO:0000256" key="1">
    <source>
        <dbReference type="SAM" id="MobiDB-lite"/>
    </source>
</evidence>
<gene>
    <name evidence="4" type="ORF">GCM10022406_28180</name>
</gene>
<keyword evidence="2" id="KW-0732">Signal</keyword>
<protein>
    <recommendedName>
        <fullName evidence="3">PKD domain-containing protein</fullName>
    </recommendedName>
</protein>
<dbReference type="InterPro" id="IPR022409">
    <property type="entry name" value="PKD/Chitinase_dom"/>
</dbReference>
<dbReference type="InterPro" id="IPR000601">
    <property type="entry name" value="PKD_dom"/>
</dbReference>
<feature type="domain" description="PKD" evidence="3">
    <location>
        <begin position="322"/>
        <end position="397"/>
    </location>
</feature>
<feature type="domain" description="PKD" evidence="3">
    <location>
        <begin position="219"/>
        <end position="306"/>
    </location>
</feature>
<feature type="chain" id="PRO_5045552884" description="PKD domain-containing protein" evidence="2">
    <location>
        <begin position="21"/>
        <end position="530"/>
    </location>
</feature>
<feature type="signal peptide" evidence="2">
    <location>
        <begin position="1"/>
        <end position="20"/>
    </location>
</feature>
<dbReference type="Proteomes" id="UP001499909">
    <property type="component" value="Unassembled WGS sequence"/>
</dbReference>
<evidence type="ECO:0000313" key="5">
    <source>
        <dbReference type="Proteomes" id="UP001499909"/>
    </source>
</evidence>
<organism evidence="4 5">
    <name type="scientific">Hymenobacter algoricola</name>
    <dbReference type="NCBI Taxonomy" id="486267"/>
    <lineage>
        <taxon>Bacteria</taxon>
        <taxon>Pseudomonadati</taxon>
        <taxon>Bacteroidota</taxon>
        <taxon>Cytophagia</taxon>
        <taxon>Cytophagales</taxon>
        <taxon>Hymenobacteraceae</taxon>
        <taxon>Hymenobacter</taxon>
    </lineage>
</organism>
<dbReference type="InterPro" id="IPR035986">
    <property type="entry name" value="PKD_dom_sf"/>
</dbReference>
<dbReference type="CDD" id="cd00146">
    <property type="entry name" value="PKD"/>
    <property type="match status" value="2"/>
</dbReference>
<keyword evidence="5" id="KW-1185">Reference proteome</keyword>
<dbReference type="Pfam" id="PF18911">
    <property type="entry name" value="PKD_4"/>
    <property type="match status" value="2"/>
</dbReference>
<name>A0ABP7NDW6_9BACT</name>
<accession>A0ABP7NDW6</accession>
<feature type="region of interest" description="Disordered" evidence="1">
    <location>
        <begin position="474"/>
        <end position="493"/>
    </location>
</feature>
<dbReference type="InterPro" id="IPR013783">
    <property type="entry name" value="Ig-like_fold"/>
</dbReference>
<dbReference type="RefSeq" id="WP_345115157.1">
    <property type="nucleotide sequence ID" value="NZ_BAABDH010000085.1"/>
</dbReference>
<comment type="caution">
    <text evidence="4">The sequence shown here is derived from an EMBL/GenBank/DDBJ whole genome shotgun (WGS) entry which is preliminary data.</text>
</comment>
<dbReference type="SUPFAM" id="SSF49299">
    <property type="entry name" value="PKD domain"/>
    <property type="match status" value="2"/>
</dbReference>